<dbReference type="PROSITE" id="PS51257">
    <property type="entry name" value="PROKAR_LIPOPROTEIN"/>
    <property type="match status" value="1"/>
</dbReference>
<organism evidence="1 2">
    <name type="scientific">Tenacibaculum aiptasiae</name>
    <dbReference type="NCBI Taxonomy" id="426481"/>
    <lineage>
        <taxon>Bacteria</taxon>
        <taxon>Pseudomonadati</taxon>
        <taxon>Bacteroidota</taxon>
        <taxon>Flavobacteriia</taxon>
        <taxon>Flavobacteriales</taxon>
        <taxon>Flavobacteriaceae</taxon>
        <taxon>Tenacibaculum</taxon>
    </lineage>
</organism>
<dbReference type="RefSeq" id="WP_150898128.1">
    <property type="nucleotide sequence ID" value="NZ_WAAU01000003.1"/>
</dbReference>
<protein>
    <recommendedName>
        <fullName evidence="3">Lipoprotein</fullName>
    </recommendedName>
</protein>
<gene>
    <name evidence="1" type="ORF">F7018_01080</name>
</gene>
<evidence type="ECO:0000313" key="1">
    <source>
        <dbReference type="EMBL" id="KAB1160499.1"/>
    </source>
</evidence>
<dbReference type="EMBL" id="WAAU01000003">
    <property type="protein sequence ID" value="KAB1160499.1"/>
    <property type="molecule type" value="Genomic_DNA"/>
</dbReference>
<keyword evidence="2" id="KW-1185">Reference proteome</keyword>
<evidence type="ECO:0000313" key="2">
    <source>
        <dbReference type="Proteomes" id="UP000467305"/>
    </source>
</evidence>
<name>A0A7J5ASG4_9FLAO</name>
<evidence type="ECO:0008006" key="3">
    <source>
        <dbReference type="Google" id="ProtNLM"/>
    </source>
</evidence>
<dbReference type="AlphaFoldDB" id="A0A7J5ASG4"/>
<dbReference type="Proteomes" id="UP000467305">
    <property type="component" value="Unassembled WGS sequence"/>
</dbReference>
<sequence length="222" mass="26263">MKNTFHILIPFLIIIISCHAQKQIFTNQELVLSDLKDEYAGNSIQKNRISNNIFSLLRNNNYEILTTSFQSILTGEYKALLYLIAEKKIIDKIERLNYKYHSGTFKLSNDLKNNQNQVLYKIFLPTTSVPHIVTLHEYFEIDKNKKIISQFKFYSEERDCTMGREKGELIKRSINSENGNYYLTKSIYEFDCEDFEFKNEIKNLKLVSREKEKLPITIPKQH</sequence>
<proteinExistence type="predicted"/>
<reference evidence="1 2" key="1">
    <citation type="submission" date="2019-09" db="EMBL/GenBank/DDBJ databases">
        <authorList>
            <person name="Cao W.R."/>
        </authorList>
    </citation>
    <scope>NUCLEOTIDE SEQUENCE [LARGE SCALE GENOMIC DNA]</scope>
    <source>
        <strain evidence="2">a4</strain>
    </source>
</reference>
<comment type="caution">
    <text evidence="1">The sequence shown here is derived from an EMBL/GenBank/DDBJ whole genome shotgun (WGS) entry which is preliminary data.</text>
</comment>
<accession>A0A7J5ASG4</accession>